<sequence>MTHHILPPPAFRPLAVAAEQDGPVLRVRLNPARQDDVLDAAVLDDLIALLDGLHERPDVRILVLSSMGEDFCTGADRTEYLDALAADSTGAALRRAADKAHRLCQSLENTHAVTIARLHGKVIGAGLALAAFCDLRAGADTCRFRMPEVGLGLPPAWGGAIGRLISEAGVAHIRELALTCDLFDAPTAHRLGLLHKMVPLDQLDRAVDAWTRPLARRSPETLVLTKRMLAGYARADRTSDTSLLDAHLLSAALRSS</sequence>
<protein>
    <recommendedName>
        <fullName evidence="4">Enoyl-CoA hydratase/isomerase family protein</fullName>
    </recommendedName>
</protein>
<dbReference type="PANTHER" id="PTHR42964">
    <property type="entry name" value="ENOYL-COA HYDRATASE"/>
    <property type="match status" value="1"/>
</dbReference>
<accession>A0A7G1PAR0</accession>
<evidence type="ECO:0008006" key="4">
    <source>
        <dbReference type="Google" id="ProtNLM"/>
    </source>
</evidence>
<dbReference type="KEGG" id="sgm:GCM10017557_59030"/>
<evidence type="ECO:0000256" key="1">
    <source>
        <dbReference type="ARBA" id="ARBA00005254"/>
    </source>
</evidence>
<name>A0A7G1PAR0_9ACTN</name>
<dbReference type="Pfam" id="PF00378">
    <property type="entry name" value="ECH_1"/>
    <property type="match status" value="1"/>
</dbReference>
<gene>
    <name evidence="2" type="ORF">GCM10017557_59030</name>
</gene>
<dbReference type="Proteomes" id="UP000516444">
    <property type="component" value="Chromosome"/>
</dbReference>
<proteinExistence type="inferred from homology"/>
<dbReference type="CDD" id="cd06558">
    <property type="entry name" value="crotonase-like"/>
    <property type="match status" value="1"/>
</dbReference>
<dbReference type="InterPro" id="IPR001753">
    <property type="entry name" value="Enoyl-CoA_hydra/iso"/>
</dbReference>
<dbReference type="EMBL" id="AP023440">
    <property type="protein sequence ID" value="BCL31044.1"/>
    <property type="molecule type" value="Genomic_DNA"/>
</dbReference>
<dbReference type="AlphaFoldDB" id="A0A7G1PAR0"/>
<dbReference type="InterPro" id="IPR051683">
    <property type="entry name" value="Enoyl-CoA_Hydratase/Isomerase"/>
</dbReference>
<dbReference type="Gene3D" id="3.90.226.10">
    <property type="entry name" value="2-enoyl-CoA Hydratase, Chain A, domain 1"/>
    <property type="match status" value="1"/>
</dbReference>
<dbReference type="SUPFAM" id="SSF52096">
    <property type="entry name" value="ClpP/crotonase"/>
    <property type="match status" value="1"/>
</dbReference>
<keyword evidence="3" id="KW-1185">Reference proteome</keyword>
<evidence type="ECO:0000313" key="3">
    <source>
        <dbReference type="Proteomes" id="UP000516444"/>
    </source>
</evidence>
<dbReference type="PANTHER" id="PTHR42964:SF1">
    <property type="entry name" value="POLYKETIDE BIOSYNTHESIS ENOYL-COA HYDRATASE PKSH-RELATED"/>
    <property type="match status" value="1"/>
</dbReference>
<dbReference type="GO" id="GO:0003824">
    <property type="term" value="F:catalytic activity"/>
    <property type="evidence" value="ECO:0007669"/>
    <property type="project" value="UniProtKB-ARBA"/>
</dbReference>
<evidence type="ECO:0000313" key="2">
    <source>
        <dbReference type="EMBL" id="BCL31044.1"/>
    </source>
</evidence>
<reference evidence="2 3" key="1">
    <citation type="journal article" date="2014" name="Int. J. Syst. Evol. Microbiol.">
        <title>Complete genome sequence of Corynebacterium casei LMG S-19264T (=DSM 44701T), isolated from a smear-ripened cheese.</title>
        <authorList>
            <consortium name="US DOE Joint Genome Institute (JGI-PGF)"/>
            <person name="Walter F."/>
            <person name="Albersmeier A."/>
            <person name="Kalinowski J."/>
            <person name="Ruckert C."/>
        </authorList>
    </citation>
    <scope>NUCLEOTIDE SEQUENCE [LARGE SCALE GENOMIC DNA]</scope>
    <source>
        <strain evidence="2 3">JCM 4677</strain>
    </source>
</reference>
<dbReference type="OrthoDB" id="5183239at2"/>
<dbReference type="InterPro" id="IPR029045">
    <property type="entry name" value="ClpP/crotonase-like_dom_sf"/>
</dbReference>
<organism evidence="2 3">
    <name type="scientific">Streptomyces aurantiacus</name>
    <dbReference type="NCBI Taxonomy" id="47760"/>
    <lineage>
        <taxon>Bacteria</taxon>
        <taxon>Bacillati</taxon>
        <taxon>Actinomycetota</taxon>
        <taxon>Actinomycetes</taxon>
        <taxon>Kitasatosporales</taxon>
        <taxon>Streptomycetaceae</taxon>
        <taxon>Streptomyces</taxon>
        <taxon>Streptomyces aurantiacus group</taxon>
    </lineage>
</organism>
<dbReference type="RefSeq" id="WP_055516049.1">
    <property type="nucleotide sequence ID" value="NZ_AP023440.1"/>
</dbReference>
<comment type="similarity">
    <text evidence="1">Belongs to the enoyl-CoA hydratase/isomerase family.</text>
</comment>